<dbReference type="OrthoDB" id="582675at2"/>
<dbReference type="EMBL" id="BKCG01000006">
    <property type="protein sequence ID" value="GER60283.1"/>
    <property type="molecule type" value="Genomic_DNA"/>
</dbReference>
<dbReference type="RefSeq" id="WP_151674714.1">
    <property type="nucleotide sequence ID" value="NZ_BKCG01000006.1"/>
</dbReference>
<keyword evidence="1" id="KW-0812">Transmembrane</keyword>
<keyword evidence="1" id="KW-0472">Membrane</keyword>
<dbReference type="Proteomes" id="UP000326509">
    <property type="component" value="Unassembled WGS sequence"/>
</dbReference>
<name>A0A5J4J331_9FLAO</name>
<evidence type="ECO:0000313" key="2">
    <source>
        <dbReference type="EMBL" id="GER60283.1"/>
    </source>
</evidence>
<organism evidence="2 3">
    <name type="scientific">Patiriisocius marinus</name>
    <dbReference type="NCBI Taxonomy" id="1397112"/>
    <lineage>
        <taxon>Bacteria</taxon>
        <taxon>Pseudomonadati</taxon>
        <taxon>Bacteroidota</taxon>
        <taxon>Flavobacteriia</taxon>
        <taxon>Flavobacteriales</taxon>
        <taxon>Flavobacteriaceae</taxon>
        <taxon>Patiriisocius</taxon>
    </lineage>
</organism>
<keyword evidence="3" id="KW-1185">Reference proteome</keyword>
<evidence type="ECO:0008006" key="4">
    <source>
        <dbReference type="Google" id="ProtNLM"/>
    </source>
</evidence>
<keyword evidence="1" id="KW-1133">Transmembrane helix</keyword>
<protein>
    <recommendedName>
        <fullName evidence="4">Photosystem I assembly protein Ycf4</fullName>
    </recommendedName>
</protein>
<accession>A0A5J4J331</accession>
<dbReference type="AlphaFoldDB" id="A0A5J4J331"/>
<feature type="transmembrane region" description="Helical" evidence="1">
    <location>
        <begin position="46"/>
        <end position="65"/>
    </location>
</feature>
<comment type="caution">
    <text evidence="2">The sequence shown here is derived from an EMBL/GenBank/DDBJ whole genome shotgun (WGS) entry which is preliminary data.</text>
</comment>
<feature type="transmembrane region" description="Helical" evidence="1">
    <location>
        <begin position="12"/>
        <end position="31"/>
    </location>
</feature>
<reference evidence="2 3" key="1">
    <citation type="submission" date="2019-08" db="EMBL/GenBank/DDBJ databases">
        <title>Draft genome sequence of Ulvibacter marinus type strain NBRC 109484.</title>
        <authorList>
            <person name="Kawano K."/>
            <person name="Ushijima N."/>
            <person name="Kihara M."/>
            <person name="Itoh H."/>
        </authorList>
    </citation>
    <scope>NUCLEOTIDE SEQUENCE [LARGE SCALE GENOMIC DNA]</scope>
    <source>
        <strain evidence="2 3">NBRC 109484</strain>
    </source>
</reference>
<evidence type="ECO:0000313" key="3">
    <source>
        <dbReference type="Proteomes" id="UP000326509"/>
    </source>
</evidence>
<sequence length="169" mass="19603">MRAFTEIQRFTQSWLLIILILAFGFVGYGLFKEYTTLDVNSNSEVLKFLLGVFIAVFSLGLIFIFQLKTKINEQGIFYGFWPIQRNLKHIKWEEIDKIYVREYSPISEYGGWGYRFSFGKHGKAYNVSGSTGIQIIFKNGKKTLIGTQKKKEAESVINTYKNKLNENLI</sequence>
<gene>
    <name evidence="2" type="ORF">ULMA_23910</name>
</gene>
<proteinExistence type="predicted"/>
<evidence type="ECO:0000256" key="1">
    <source>
        <dbReference type="SAM" id="Phobius"/>
    </source>
</evidence>